<dbReference type="InterPro" id="IPR006073">
    <property type="entry name" value="GTP-bd"/>
</dbReference>
<comment type="cofactor">
    <cofactor evidence="1">
        <name>Mg(2+)</name>
        <dbReference type="ChEBI" id="CHEBI:18420"/>
    </cofactor>
</comment>
<dbReference type="CDD" id="cd01876">
    <property type="entry name" value="YihA_EngB"/>
    <property type="match status" value="1"/>
</dbReference>
<evidence type="ECO:0000313" key="13">
    <source>
        <dbReference type="Proteomes" id="UP000190285"/>
    </source>
</evidence>
<reference evidence="12 13" key="1">
    <citation type="submission" date="2017-02" db="EMBL/GenBank/DDBJ databases">
        <authorList>
            <person name="Peterson S.W."/>
        </authorList>
    </citation>
    <scope>NUCLEOTIDE SEQUENCE [LARGE SCALE GENOMIC DNA]</scope>
    <source>
        <strain evidence="12 13">M1</strain>
    </source>
</reference>
<gene>
    <name evidence="10" type="primary">engB</name>
    <name evidence="12" type="ORF">SAMN02194393_00377</name>
</gene>
<dbReference type="HAMAP" id="MF_00321">
    <property type="entry name" value="GTPase_EngB"/>
    <property type="match status" value="1"/>
</dbReference>
<dbReference type="RefSeq" id="WP_079488904.1">
    <property type="nucleotide sequence ID" value="NZ_FUZT01000001.1"/>
</dbReference>
<dbReference type="PANTHER" id="PTHR11649:SF13">
    <property type="entry name" value="ENGB-TYPE G DOMAIN-CONTAINING PROTEIN"/>
    <property type="match status" value="1"/>
</dbReference>
<comment type="similarity">
    <text evidence="2 10">Belongs to the TRAFAC class TrmE-Era-EngA-EngB-Septin-like GTPase superfamily. EngB GTPase family.</text>
</comment>
<dbReference type="GO" id="GO:0005829">
    <property type="term" value="C:cytosol"/>
    <property type="evidence" value="ECO:0007669"/>
    <property type="project" value="TreeGrafter"/>
</dbReference>
<dbReference type="GO" id="GO:0046872">
    <property type="term" value="F:metal ion binding"/>
    <property type="evidence" value="ECO:0007669"/>
    <property type="project" value="UniProtKB-KW"/>
</dbReference>
<evidence type="ECO:0000256" key="3">
    <source>
        <dbReference type="ARBA" id="ARBA00022618"/>
    </source>
</evidence>
<evidence type="ECO:0000256" key="10">
    <source>
        <dbReference type="HAMAP-Rule" id="MF_00321"/>
    </source>
</evidence>
<dbReference type="AlphaFoldDB" id="A0A1T5IHJ0"/>
<comment type="function">
    <text evidence="10">Necessary for normal cell division and for the maintenance of normal septation.</text>
</comment>
<keyword evidence="9 10" id="KW-0131">Cell cycle</keyword>
<proteinExistence type="inferred from homology"/>
<dbReference type="NCBIfam" id="TIGR00231">
    <property type="entry name" value="small_GTP"/>
    <property type="match status" value="1"/>
</dbReference>
<dbReference type="PANTHER" id="PTHR11649">
    <property type="entry name" value="MSS1/TRME-RELATED GTP-BINDING PROTEIN"/>
    <property type="match status" value="1"/>
</dbReference>
<dbReference type="NCBIfam" id="TIGR03598">
    <property type="entry name" value="GTPase_YsxC"/>
    <property type="match status" value="1"/>
</dbReference>
<dbReference type="InterPro" id="IPR019987">
    <property type="entry name" value="GTP-bd_ribosome_bio_YsxC"/>
</dbReference>
<dbReference type="InterPro" id="IPR030393">
    <property type="entry name" value="G_ENGB_dom"/>
</dbReference>
<evidence type="ECO:0000256" key="8">
    <source>
        <dbReference type="ARBA" id="ARBA00023210"/>
    </source>
</evidence>
<protein>
    <recommendedName>
        <fullName evidence="10">Probable GTP-binding protein EngB</fullName>
    </recommendedName>
</protein>
<feature type="domain" description="EngB-type G" evidence="11">
    <location>
        <begin position="22"/>
        <end position="195"/>
    </location>
</feature>
<name>A0A1T5IHJ0_9FIRM</name>
<evidence type="ECO:0000256" key="4">
    <source>
        <dbReference type="ARBA" id="ARBA00022723"/>
    </source>
</evidence>
<keyword evidence="13" id="KW-1185">Reference proteome</keyword>
<evidence type="ECO:0000256" key="1">
    <source>
        <dbReference type="ARBA" id="ARBA00001946"/>
    </source>
</evidence>
<keyword evidence="5 10" id="KW-0547">Nucleotide-binding</keyword>
<evidence type="ECO:0000259" key="11">
    <source>
        <dbReference type="PROSITE" id="PS51706"/>
    </source>
</evidence>
<dbReference type="OrthoDB" id="9804921at2"/>
<keyword evidence="7 10" id="KW-0342">GTP-binding</keyword>
<keyword evidence="3 10" id="KW-0132">Cell division</keyword>
<dbReference type="InterPro" id="IPR005225">
    <property type="entry name" value="Small_GTP-bd"/>
</dbReference>
<sequence>MKIRSCKFMISAVSKNQYPLDDIPEIALAGRSNVGKSSLINMLLNRKKLARTSSTPGKTQTINFYMINNEFHFVDLPGYGYAKVSKKNREEWGKIIETYLTSREKLVEVIQLIDIRHKPTEQDIQMYNWIKHFGFRGIVVATKLDKIKRSQKQKQINLIRKTLKMDKDDILIPVSSINREGKERLWEVIGNTFIQKGYDITIEEAAEI</sequence>
<evidence type="ECO:0000256" key="5">
    <source>
        <dbReference type="ARBA" id="ARBA00022741"/>
    </source>
</evidence>
<evidence type="ECO:0000313" key="12">
    <source>
        <dbReference type="EMBL" id="SKC38540.1"/>
    </source>
</evidence>
<evidence type="ECO:0000256" key="7">
    <source>
        <dbReference type="ARBA" id="ARBA00023134"/>
    </source>
</evidence>
<organism evidence="12 13">
    <name type="scientific">Maledivibacter halophilus</name>
    <dbReference type="NCBI Taxonomy" id="36842"/>
    <lineage>
        <taxon>Bacteria</taxon>
        <taxon>Bacillati</taxon>
        <taxon>Bacillota</taxon>
        <taxon>Clostridia</taxon>
        <taxon>Peptostreptococcales</taxon>
        <taxon>Caminicellaceae</taxon>
        <taxon>Maledivibacter</taxon>
    </lineage>
</organism>
<dbReference type="InterPro" id="IPR027417">
    <property type="entry name" value="P-loop_NTPase"/>
</dbReference>
<evidence type="ECO:0000256" key="6">
    <source>
        <dbReference type="ARBA" id="ARBA00022842"/>
    </source>
</evidence>
<dbReference type="SUPFAM" id="SSF52540">
    <property type="entry name" value="P-loop containing nucleoside triphosphate hydrolases"/>
    <property type="match status" value="1"/>
</dbReference>
<keyword evidence="8 10" id="KW-0717">Septation</keyword>
<dbReference type="PROSITE" id="PS51706">
    <property type="entry name" value="G_ENGB"/>
    <property type="match status" value="1"/>
</dbReference>
<dbReference type="GO" id="GO:0005525">
    <property type="term" value="F:GTP binding"/>
    <property type="evidence" value="ECO:0007669"/>
    <property type="project" value="UniProtKB-UniRule"/>
</dbReference>
<dbReference type="GO" id="GO:0000917">
    <property type="term" value="P:division septum assembly"/>
    <property type="evidence" value="ECO:0007669"/>
    <property type="project" value="UniProtKB-KW"/>
</dbReference>
<dbReference type="FunFam" id="3.40.50.300:FF:000098">
    <property type="entry name" value="Probable GTP-binding protein EngB"/>
    <property type="match status" value="1"/>
</dbReference>
<accession>A0A1T5IHJ0</accession>
<dbReference type="EMBL" id="FUZT01000001">
    <property type="protein sequence ID" value="SKC38540.1"/>
    <property type="molecule type" value="Genomic_DNA"/>
</dbReference>
<keyword evidence="4" id="KW-0479">Metal-binding</keyword>
<dbReference type="Proteomes" id="UP000190285">
    <property type="component" value="Unassembled WGS sequence"/>
</dbReference>
<dbReference type="STRING" id="36842.SAMN02194393_00377"/>
<dbReference type="Pfam" id="PF01926">
    <property type="entry name" value="MMR_HSR1"/>
    <property type="match status" value="1"/>
</dbReference>
<keyword evidence="6" id="KW-0460">Magnesium</keyword>
<evidence type="ECO:0000256" key="9">
    <source>
        <dbReference type="ARBA" id="ARBA00023306"/>
    </source>
</evidence>
<evidence type="ECO:0000256" key="2">
    <source>
        <dbReference type="ARBA" id="ARBA00009638"/>
    </source>
</evidence>
<dbReference type="Gene3D" id="3.40.50.300">
    <property type="entry name" value="P-loop containing nucleotide triphosphate hydrolases"/>
    <property type="match status" value="1"/>
</dbReference>